<keyword evidence="7" id="KW-0677">Repeat</keyword>
<dbReference type="FunFam" id="3.30.430.20:FF:000007">
    <property type="entry name" value="Cysteine-rich receptor-like protein kinase 11"/>
    <property type="match status" value="1"/>
</dbReference>
<dbReference type="FunFam" id="3.30.200.20:FF:000142">
    <property type="entry name" value="Cysteine-rich receptor-like protein kinase 10"/>
    <property type="match status" value="1"/>
</dbReference>
<dbReference type="GO" id="GO:0009737">
    <property type="term" value="P:response to abscisic acid"/>
    <property type="evidence" value="ECO:0007669"/>
    <property type="project" value="UniProtKB-ARBA"/>
</dbReference>
<dbReference type="CDD" id="cd23509">
    <property type="entry name" value="Gnk2-like"/>
    <property type="match status" value="2"/>
</dbReference>
<comment type="subcellular location">
    <subcellularLocation>
        <location evidence="1">Membrane</location>
        <topology evidence="1">Single-pass membrane protein</topology>
    </subcellularLocation>
</comment>
<evidence type="ECO:0000259" key="18">
    <source>
        <dbReference type="PROSITE" id="PS50011"/>
    </source>
</evidence>
<feature type="signal peptide" evidence="17">
    <location>
        <begin position="1"/>
        <end position="26"/>
    </location>
</feature>
<evidence type="ECO:0000256" key="12">
    <source>
        <dbReference type="ARBA" id="ARBA00023136"/>
    </source>
</evidence>
<comment type="caution">
    <text evidence="20">The sequence shown here is derived from an EMBL/GenBank/DDBJ whole genome shotgun (WGS) entry which is preliminary data.</text>
</comment>
<dbReference type="FunFam" id="1.10.510.10:FF:000343">
    <property type="entry name" value="Cysteine-rich receptor-like protein kinase 28"/>
    <property type="match status" value="1"/>
</dbReference>
<dbReference type="PROSITE" id="PS00107">
    <property type="entry name" value="PROTEIN_KINASE_ATP"/>
    <property type="match status" value="1"/>
</dbReference>
<dbReference type="AlphaFoldDB" id="A0A178V3E2"/>
<dbReference type="EMBL" id="LUHQ01000004">
    <property type="protein sequence ID" value="OAP00837.1"/>
    <property type="molecule type" value="Genomic_DNA"/>
</dbReference>
<dbReference type="Pfam" id="PF01657">
    <property type="entry name" value="Stress-antifung"/>
    <property type="match status" value="2"/>
</dbReference>
<feature type="domain" description="Gnk2-homologous" evidence="19">
    <location>
        <begin position="142"/>
        <end position="252"/>
    </location>
</feature>
<dbReference type="ExpressionAtlas" id="A0A178V3E2">
    <property type="expression patterns" value="baseline and differential"/>
</dbReference>
<feature type="domain" description="Protein kinase" evidence="18">
    <location>
        <begin position="345"/>
        <end position="626"/>
    </location>
</feature>
<protein>
    <submittedName>
        <fullName evidence="20">CRK37</fullName>
    </submittedName>
</protein>
<evidence type="ECO:0000256" key="16">
    <source>
        <dbReference type="SAM" id="Phobius"/>
    </source>
</evidence>
<keyword evidence="11 16" id="KW-1133">Transmembrane helix</keyword>
<keyword evidence="6 17" id="KW-0732">Signal</keyword>
<evidence type="ECO:0000256" key="4">
    <source>
        <dbReference type="ARBA" id="ARBA00022679"/>
    </source>
</evidence>
<dbReference type="GO" id="GO:0004674">
    <property type="term" value="F:protein serine/threonine kinase activity"/>
    <property type="evidence" value="ECO:0007669"/>
    <property type="project" value="UniProtKB-KW"/>
</dbReference>
<gene>
    <name evidence="20" type="ordered locus">AXX17_At4g05860</name>
</gene>
<keyword evidence="8 15" id="KW-0547">Nucleotide-binding</keyword>
<evidence type="ECO:0000313" key="20">
    <source>
        <dbReference type="EMBL" id="OAP00837.1"/>
    </source>
</evidence>
<feature type="chain" id="PRO_5008094571" evidence="17">
    <location>
        <begin position="27"/>
        <end position="648"/>
    </location>
</feature>
<evidence type="ECO:0000256" key="9">
    <source>
        <dbReference type="ARBA" id="ARBA00022777"/>
    </source>
</evidence>
<dbReference type="Gene3D" id="3.30.430.20">
    <property type="entry name" value="Gnk2 domain, C-X8-C-X2-C motif"/>
    <property type="match status" value="2"/>
</dbReference>
<name>A0A178V3E2_ARATH</name>
<sequence>MGKSCVVTSSVSLLLLFLQTLKYVHAGFICYGDFFNVNYGVSRNYLFSSLPSNVVANGGFYNASFGRDSKNNRVHVVALCRRGYEKQACKTCLEHVIEDTKSKCPRQKESFSWVTDEFDDVSCSLRYTNHSTLGKLELLPNTINPNPNSIDSKFNNMTMFSQEWIAMVNRTLEAASTAENSSVLKYYSATRTEFTQISDVYALMQCVPDLSPGNCKRCLRECVNDFQKQFWGRQGGGVSRPSCYFRWDLYPYYRAFDNVVRVPAPPPQASSTIIDYGRDEKSFQGSNIAIIVVPSVINLIIFVVLIFSWKRKQSHTIINDVFDSNNGQSMLRFDLRMIVTATNNFSLENKLGQGGFGTVYKGILPSGQEIAVKRLTKGSGQGGMEFKNEVLLLTRLQHRNLVKLLGFCNEKDEEILVYEFVPNSSLDHFIFDEEKRRVLTWDVRYTIIEGVARGLLYLHEDSQLRIIHRDLKASNILLDAEMNPKVADFGMARLFDMDETRGQTSRVVGTYGYMAPEYATYGQFSTKSDVYSFGVMLLEMISGKSNKKLEKEEEEEEEELPAFVWKRWIEGRFVEIIDPLAAPSNNISINEVMKLIHIGLLCVQENVSKRPSINSILFWLERHVTTTMPVPTPVAYLTRPSRSSSLCH</sequence>
<evidence type="ECO:0000313" key="21">
    <source>
        <dbReference type="Proteomes" id="UP000078284"/>
    </source>
</evidence>
<evidence type="ECO:0000256" key="3">
    <source>
        <dbReference type="ARBA" id="ARBA00022553"/>
    </source>
</evidence>
<organism evidence="20 21">
    <name type="scientific">Arabidopsis thaliana</name>
    <name type="common">Mouse-ear cress</name>
    <dbReference type="NCBI Taxonomy" id="3702"/>
    <lineage>
        <taxon>Eukaryota</taxon>
        <taxon>Viridiplantae</taxon>
        <taxon>Streptophyta</taxon>
        <taxon>Embryophyta</taxon>
        <taxon>Tracheophyta</taxon>
        <taxon>Spermatophyta</taxon>
        <taxon>Magnoliopsida</taxon>
        <taxon>eudicotyledons</taxon>
        <taxon>Gunneridae</taxon>
        <taxon>Pentapetalae</taxon>
        <taxon>rosids</taxon>
        <taxon>malvids</taxon>
        <taxon>Brassicales</taxon>
        <taxon>Brassicaceae</taxon>
        <taxon>Camelineae</taxon>
        <taxon>Arabidopsis</taxon>
    </lineage>
</organism>
<evidence type="ECO:0000256" key="6">
    <source>
        <dbReference type="ARBA" id="ARBA00022729"/>
    </source>
</evidence>
<dbReference type="PROSITE" id="PS51473">
    <property type="entry name" value="GNK2"/>
    <property type="match status" value="2"/>
</dbReference>
<keyword evidence="4" id="KW-0808">Transferase</keyword>
<feature type="transmembrane region" description="Helical" evidence="16">
    <location>
        <begin position="288"/>
        <end position="309"/>
    </location>
</feature>
<feature type="domain" description="Gnk2-homologous" evidence="19">
    <location>
        <begin position="21"/>
        <end position="132"/>
    </location>
</feature>
<dbReference type="GO" id="GO:0005524">
    <property type="term" value="F:ATP binding"/>
    <property type="evidence" value="ECO:0007669"/>
    <property type="project" value="UniProtKB-UniRule"/>
</dbReference>
<keyword evidence="14" id="KW-0325">Glycoprotein</keyword>
<dbReference type="PROSITE" id="PS00108">
    <property type="entry name" value="PROTEIN_KINASE_ST"/>
    <property type="match status" value="1"/>
</dbReference>
<dbReference type="Proteomes" id="UP000078284">
    <property type="component" value="Chromosome 4"/>
</dbReference>
<keyword evidence="12 16" id="KW-0472">Membrane</keyword>
<evidence type="ECO:0000256" key="8">
    <source>
        <dbReference type="ARBA" id="ARBA00022741"/>
    </source>
</evidence>
<proteinExistence type="predicted"/>
<dbReference type="SUPFAM" id="SSF56112">
    <property type="entry name" value="Protein kinase-like (PK-like)"/>
    <property type="match status" value="1"/>
</dbReference>
<dbReference type="PANTHER" id="PTHR27002">
    <property type="entry name" value="RECEPTOR-LIKE SERINE/THREONINE-PROTEIN KINASE SD1-8"/>
    <property type="match status" value="1"/>
</dbReference>
<dbReference type="Pfam" id="PF00069">
    <property type="entry name" value="Pkinase"/>
    <property type="match status" value="1"/>
</dbReference>
<evidence type="ECO:0000256" key="10">
    <source>
        <dbReference type="ARBA" id="ARBA00022840"/>
    </source>
</evidence>
<dbReference type="InterPro" id="IPR008271">
    <property type="entry name" value="Ser/Thr_kinase_AS"/>
</dbReference>
<keyword evidence="2" id="KW-0723">Serine/threonine-protein kinase</keyword>
<evidence type="ECO:0000256" key="5">
    <source>
        <dbReference type="ARBA" id="ARBA00022692"/>
    </source>
</evidence>
<dbReference type="PANTHER" id="PTHR27002:SF528">
    <property type="entry name" value="CYSTEINE-RICH RECEPTOR-LIKE PROTEIN KINASE 37"/>
    <property type="match status" value="1"/>
</dbReference>
<evidence type="ECO:0000256" key="2">
    <source>
        <dbReference type="ARBA" id="ARBA00022527"/>
    </source>
</evidence>
<keyword evidence="5 16" id="KW-0812">Transmembrane</keyword>
<evidence type="ECO:0000256" key="17">
    <source>
        <dbReference type="SAM" id="SignalP"/>
    </source>
</evidence>
<dbReference type="InterPro" id="IPR011009">
    <property type="entry name" value="Kinase-like_dom_sf"/>
</dbReference>
<accession>A0A178V3E2</accession>
<dbReference type="CDD" id="cd14066">
    <property type="entry name" value="STKc_IRAK"/>
    <property type="match status" value="1"/>
</dbReference>
<dbReference type="GO" id="GO:0016020">
    <property type="term" value="C:membrane"/>
    <property type="evidence" value="ECO:0007669"/>
    <property type="project" value="UniProtKB-SubCell"/>
</dbReference>
<evidence type="ECO:0000256" key="11">
    <source>
        <dbReference type="ARBA" id="ARBA00022989"/>
    </source>
</evidence>
<dbReference type="InterPro" id="IPR002902">
    <property type="entry name" value="GNK2"/>
</dbReference>
<keyword evidence="9" id="KW-0418">Kinase</keyword>
<evidence type="ECO:0000256" key="7">
    <source>
        <dbReference type="ARBA" id="ARBA00022737"/>
    </source>
</evidence>
<evidence type="ECO:0000256" key="13">
    <source>
        <dbReference type="ARBA" id="ARBA00023170"/>
    </source>
</evidence>
<keyword evidence="3" id="KW-0597">Phosphoprotein</keyword>
<dbReference type="PROSITE" id="PS50011">
    <property type="entry name" value="PROTEIN_KINASE_DOM"/>
    <property type="match status" value="1"/>
</dbReference>
<keyword evidence="13" id="KW-0675">Receptor</keyword>
<evidence type="ECO:0000256" key="14">
    <source>
        <dbReference type="ARBA" id="ARBA00023180"/>
    </source>
</evidence>
<dbReference type="SMART" id="SM00220">
    <property type="entry name" value="S_TKc"/>
    <property type="match status" value="1"/>
</dbReference>
<dbReference type="InterPro" id="IPR038408">
    <property type="entry name" value="GNK2_sf"/>
</dbReference>
<dbReference type="Gene3D" id="1.10.510.10">
    <property type="entry name" value="Transferase(Phosphotransferase) domain 1"/>
    <property type="match status" value="1"/>
</dbReference>
<feature type="binding site" evidence="15">
    <location>
        <position position="373"/>
    </location>
    <ligand>
        <name>ATP</name>
        <dbReference type="ChEBI" id="CHEBI:30616"/>
    </ligand>
</feature>
<dbReference type="InterPro" id="IPR000719">
    <property type="entry name" value="Prot_kinase_dom"/>
</dbReference>
<evidence type="ECO:0000256" key="15">
    <source>
        <dbReference type="PROSITE-ProRule" id="PRU10141"/>
    </source>
</evidence>
<dbReference type="InterPro" id="IPR017441">
    <property type="entry name" value="Protein_kinase_ATP_BS"/>
</dbReference>
<evidence type="ECO:0000256" key="1">
    <source>
        <dbReference type="ARBA" id="ARBA00004167"/>
    </source>
</evidence>
<dbReference type="Gene3D" id="3.30.200.20">
    <property type="entry name" value="Phosphorylase Kinase, domain 1"/>
    <property type="match status" value="1"/>
</dbReference>
<evidence type="ECO:0000259" key="19">
    <source>
        <dbReference type="PROSITE" id="PS51473"/>
    </source>
</evidence>
<keyword evidence="10 15" id="KW-0067">ATP-binding</keyword>
<reference evidence="21" key="1">
    <citation type="journal article" date="2016" name="Proc. Natl. Acad. Sci. U.S.A.">
        <title>Chromosome-level assembly of Arabidopsis thaliana Ler reveals the extent of translocation and inversion polymorphisms.</title>
        <authorList>
            <person name="Zapata L."/>
            <person name="Ding J."/>
            <person name="Willing E.M."/>
            <person name="Hartwig B."/>
            <person name="Bezdan D."/>
            <person name="Jiao W.B."/>
            <person name="Patel V."/>
            <person name="Velikkakam James G."/>
            <person name="Koornneef M."/>
            <person name="Ossowski S."/>
            <person name="Schneeberger K."/>
        </authorList>
    </citation>
    <scope>NUCLEOTIDE SEQUENCE [LARGE SCALE GENOMIC DNA]</scope>
    <source>
        <strain evidence="21">cv. Landsberg erecta</strain>
    </source>
</reference>